<evidence type="ECO:0000313" key="8">
    <source>
        <dbReference type="EnsemblMetazoa" id="SCAU007556-PA"/>
    </source>
</evidence>
<dbReference type="EnsemblMetazoa" id="SCAU007556-RA">
    <property type="protein sequence ID" value="SCAU007556-PA"/>
    <property type="gene ID" value="SCAU007556"/>
</dbReference>
<dbReference type="FunFam" id="2.40.10.10:FF:000028">
    <property type="entry name" value="Serine protease easter"/>
    <property type="match status" value="1"/>
</dbReference>
<dbReference type="PROSITE" id="PS50240">
    <property type="entry name" value="TRYPSIN_DOM"/>
    <property type="match status" value="1"/>
</dbReference>
<proteinExistence type="inferred from homology"/>
<evidence type="ECO:0000313" key="9">
    <source>
        <dbReference type="Proteomes" id="UP000095300"/>
    </source>
</evidence>
<dbReference type="InterPro" id="IPR001254">
    <property type="entry name" value="Trypsin_dom"/>
</dbReference>
<evidence type="ECO:0000259" key="7">
    <source>
        <dbReference type="PROSITE" id="PS50240"/>
    </source>
</evidence>
<dbReference type="PROSITE" id="PS00134">
    <property type="entry name" value="TRYPSIN_HIS"/>
    <property type="match status" value="1"/>
</dbReference>
<dbReference type="Proteomes" id="UP000095300">
    <property type="component" value="Unassembled WGS sequence"/>
</dbReference>
<name>A0A1I8PFC6_STOCA</name>
<protein>
    <recommendedName>
        <fullName evidence="7">Peptidase S1 domain-containing protein</fullName>
    </recommendedName>
</protein>
<dbReference type="GO" id="GO:0004252">
    <property type="term" value="F:serine-type endopeptidase activity"/>
    <property type="evidence" value="ECO:0007669"/>
    <property type="project" value="InterPro"/>
</dbReference>
<keyword evidence="1" id="KW-0732">Signal</keyword>
<keyword evidence="2" id="KW-0106">Calcium</keyword>
<evidence type="ECO:0000256" key="4">
    <source>
        <dbReference type="ARBA" id="ARBA00023157"/>
    </source>
</evidence>
<dbReference type="InterPro" id="IPR001314">
    <property type="entry name" value="Peptidase_S1A"/>
</dbReference>
<keyword evidence="9" id="KW-1185">Reference proteome</keyword>
<comment type="similarity">
    <text evidence="6">Belongs to the peptidase S1 family. CLIP subfamily.</text>
</comment>
<dbReference type="PANTHER" id="PTHR24256">
    <property type="entry name" value="TRYPTASE-RELATED"/>
    <property type="match status" value="1"/>
</dbReference>
<sequence>MVMIDSFEILNSSRCGELPVDRVAGGTETGIDEYPWMALLRYDSPGDQFKCGGSLITNQFVLTAAHCVNERYGLIGVRLGEHDLNTDEDCVLKGPILDCNPPVEDYGIGEIFQHNYSYRRFTNDIALIKLNRKVEFKKHIKPVCLPITPDAIKPNNDDGYFLAGFGVTEKGVQSNVLLKAHVDHLPLSKCEDRFAISISQRMHLCAGDLVTGRDNCRGDSGGPLMRFSKYKKVKRFIQYGIIVAGGTVCDLCKALPGIYTNVLNYMPWITHKIVL</sequence>
<dbReference type="InterPro" id="IPR043504">
    <property type="entry name" value="Peptidase_S1_PA_chymotrypsin"/>
</dbReference>
<keyword evidence="3" id="KW-0865">Zymogen</keyword>
<dbReference type="VEuPathDB" id="VectorBase:SCAU007556"/>
<reference evidence="8" key="1">
    <citation type="submission" date="2020-05" db="UniProtKB">
        <authorList>
            <consortium name="EnsemblMetazoa"/>
        </authorList>
    </citation>
    <scope>IDENTIFICATION</scope>
    <source>
        <strain evidence="8">USDA</strain>
    </source>
</reference>
<dbReference type="InterPro" id="IPR009003">
    <property type="entry name" value="Peptidase_S1_PA"/>
</dbReference>
<feature type="domain" description="Peptidase S1" evidence="7">
    <location>
        <begin position="23"/>
        <end position="274"/>
    </location>
</feature>
<dbReference type="CDD" id="cd00190">
    <property type="entry name" value="Tryp_SPc"/>
    <property type="match status" value="1"/>
</dbReference>
<organism evidence="8 9">
    <name type="scientific">Stomoxys calcitrans</name>
    <name type="common">Stable fly</name>
    <name type="synonym">Conops calcitrans</name>
    <dbReference type="NCBI Taxonomy" id="35570"/>
    <lineage>
        <taxon>Eukaryota</taxon>
        <taxon>Metazoa</taxon>
        <taxon>Ecdysozoa</taxon>
        <taxon>Arthropoda</taxon>
        <taxon>Hexapoda</taxon>
        <taxon>Insecta</taxon>
        <taxon>Pterygota</taxon>
        <taxon>Neoptera</taxon>
        <taxon>Endopterygota</taxon>
        <taxon>Diptera</taxon>
        <taxon>Brachycera</taxon>
        <taxon>Muscomorpha</taxon>
        <taxon>Muscoidea</taxon>
        <taxon>Muscidae</taxon>
        <taxon>Stomoxys</taxon>
    </lineage>
</organism>
<evidence type="ECO:0000256" key="3">
    <source>
        <dbReference type="ARBA" id="ARBA00023145"/>
    </source>
</evidence>
<dbReference type="PRINTS" id="PR00722">
    <property type="entry name" value="CHYMOTRYPSIN"/>
</dbReference>
<dbReference type="InterPro" id="IPR018114">
    <property type="entry name" value="TRYPSIN_HIS"/>
</dbReference>
<dbReference type="Pfam" id="PF00089">
    <property type="entry name" value="Trypsin"/>
    <property type="match status" value="1"/>
</dbReference>
<dbReference type="Gene3D" id="2.40.10.10">
    <property type="entry name" value="Trypsin-like serine proteases"/>
    <property type="match status" value="2"/>
</dbReference>
<dbReference type="SMART" id="SM00020">
    <property type="entry name" value="Tryp_SPc"/>
    <property type="match status" value="1"/>
</dbReference>
<dbReference type="AlphaFoldDB" id="A0A1I8PFC6"/>
<dbReference type="STRING" id="35570.A0A1I8PFC6"/>
<gene>
    <name evidence="8" type="primary">106087741</name>
</gene>
<dbReference type="GO" id="GO:0006508">
    <property type="term" value="P:proteolysis"/>
    <property type="evidence" value="ECO:0007669"/>
    <property type="project" value="InterPro"/>
</dbReference>
<keyword evidence="5" id="KW-0325">Glycoprotein</keyword>
<evidence type="ECO:0000256" key="5">
    <source>
        <dbReference type="ARBA" id="ARBA00023180"/>
    </source>
</evidence>
<dbReference type="OrthoDB" id="547031at2759"/>
<evidence type="ECO:0000256" key="2">
    <source>
        <dbReference type="ARBA" id="ARBA00022837"/>
    </source>
</evidence>
<keyword evidence="4" id="KW-1015">Disulfide bond</keyword>
<dbReference type="InterPro" id="IPR051487">
    <property type="entry name" value="Ser/Thr_Proteases_Immune/Dev"/>
</dbReference>
<evidence type="ECO:0000256" key="6">
    <source>
        <dbReference type="ARBA" id="ARBA00024195"/>
    </source>
</evidence>
<dbReference type="SUPFAM" id="SSF50494">
    <property type="entry name" value="Trypsin-like serine proteases"/>
    <property type="match status" value="1"/>
</dbReference>
<accession>A0A1I8PFC6</accession>
<evidence type="ECO:0000256" key="1">
    <source>
        <dbReference type="ARBA" id="ARBA00022729"/>
    </source>
</evidence>